<organism evidence="2 3">
    <name type="scientific">Mucuna pruriens</name>
    <name type="common">Velvet bean</name>
    <name type="synonym">Dolichos pruriens</name>
    <dbReference type="NCBI Taxonomy" id="157652"/>
    <lineage>
        <taxon>Eukaryota</taxon>
        <taxon>Viridiplantae</taxon>
        <taxon>Streptophyta</taxon>
        <taxon>Embryophyta</taxon>
        <taxon>Tracheophyta</taxon>
        <taxon>Spermatophyta</taxon>
        <taxon>Magnoliopsida</taxon>
        <taxon>eudicotyledons</taxon>
        <taxon>Gunneridae</taxon>
        <taxon>Pentapetalae</taxon>
        <taxon>rosids</taxon>
        <taxon>fabids</taxon>
        <taxon>Fabales</taxon>
        <taxon>Fabaceae</taxon>
        <taxon>Papilionoideae</taxon>
        <taxon>50 kb inversion clade</taxon>
        <taxon>NPAAA clade</taxon>
        <taxon>indigoferoid/millettioid clade</taxon>
        <taxon>Phaseoleae</taxon>
        <taxon>Mucuna</taxon>
    </lineage>
</organism>
<reference evidence="2" key="1">
    <citation type="submission" date="2018-05" db="EMBL/GenBank/DDBJ databases">
        <title>Draft genome of Mucuna pruriens seed.</title>
        <authorList>
            <person name="Nnadi N.E."/>
            <person name="Vos R."/>
            <person name="Hasami M.H."/>
            <person name="Devisetty U.K."/>
            <person name="Aguiy J.C."/>
        </authorList>
    </citation>
    <scope>NUCLEOTIDE SEQUENCE [LARGE SCALE GENOMIC DNA]</scope>
    <source>
        <strain evidence="2">JCA_2017</strain>
    </source>
</reference>
<comment type="caution">
    <text evidence="2">The sequence shown here is derived from an EMBL/GenBank/DDBJ whole genome shotgun (WGS) entry which is preliminary data.</text>
</comment>
<protein>
    <recommendedName>
        <fullName evidence="1">Retroviral polymerase SH3-like domain-containing protein</fullName>
    </recommendedName>
</protein>
<dbReference type="OrthoDB" id="1432605at2759"/>
<dbReference type="STRING" id="157652.A0A371GAK0"/>
<keyword evidence="3" id="KW-1185">Reference proteome</keyword>
<accession>A0A371GAK0</accession>
<dbReference type="InterPro" id="IPR057670">
    <property type="entry name" value="SH3_retrovirus"/>
</dbReference>
<dbReference type="Proteomes" id="UP000257109">
    <property type="component" value="Unassembled WGS sequence"/>
</dbReference>
<evidence type="ECO:0000259" key="1">
    <source>
        <dbReference type="Pfam" id="PF25597"/>
    </source>
</evidence>
<gene>
    <name evidence="2" type="ORF">CR513_30933</name>
</gene>
<feature type="non-terminal residue" evidence="2">
    <location>
        <position position="1"/>
    </location>
</feature>
<evidence type="ECO:0000313" key="2">
    <source>
        <dbReference type="EMBL" id="RDX87578.1"/>
    </source>
</evidence>
<sequence length="307" mass="35217">MRNSEFLENPPSTTIALEQRIISAFLVTRITNLLICTTRCSTFSSKIFAANVDLTGSTVMIGSVGLAKMSSRGVSCLESRCSCLGPRCSCCAEILPTFRPAKQAFVHVPKDERSKLDMKTRQCIFIGYGKDKYGYRLYDPVEKKLVKIHDVQFVEDQTIEDNNKVKKITLEKDNSLFEIDPIRMLIHDLDTVENNVQNGEQHNYVGDQQLGDDFDNLGDALEPPLVQLRRSNRKRQSSTRYTFDEYVTLTNEEELQCYQKAMESEEKQKWLDAIQDEINSLHDNYTYDLVKLPNGKRRSWKIGGFTR</sequence>
<dbReference type="AlphaFoldDB" id="A0A371GAK0"/>
<dbReference type="Pfam" id="PF25597">
    <property type="entry name" value="SH3_retrovirus"/>
    <property type="match status" value="1"/>
</dbReference>
<proteinExistence type="predicted"/>
<name>A0A371GAK0_MUCPR</name>
<evidence type="ECO:0000313" key="3">
    <source>
        <dbReference type="Proteomes" id="UP000257109"/>
    </source>
</evidence>
<feature type="domain" description="Retroviral polymerase SH3-like" evidence="1">
    <location>
        <begin position="103"/>
        <end position="164"/>
    </location>
</feature>
<dbReference type="EMBL" id="QJKJ01006187">
    <property type="protein sequence ID" value="RDX87578.1"/>
    <property type="molecule type" value="Genomic_DNA"/>
</dbReference>